<dbReference type="Proteomes" id="UP001060215">
    <property type="component" value="Chromosome 5"/>
</dbReference>
<dbReference type="EMBL" id="CM045762">
    <property type="protein sequence ID" value="KAI8009511.1"/>
    <property type="molecule type" value="Genomic_DNA"/>
</dbReference>
<reference evidence="1 2" key="1">
    <citation type="journal article" date="2022" name="Plant J.">
        <title>Chromosome-level genome of Camellia lanceoleosa provides a valuable resource for understanding genome evolution and self-incompatibility.</title>
        <authorList>
            <person name="Gong W."/>
            <person name="Xiao S."/>
            <person name="Wang L."/>
            <person name="Liao Z."/>
            <person name="Chang Y."/>
            <person name="Mo W."/>
            <person name="Hu G."/>
            <person name="Li W."/>
            <person name="Zhao G."/>
            <person name="Zhu H."/>
            <person name="Hu X."/>
            <person name="Ji K."/>
            <person name="Xiang X."/>
            <person name="Song Q."/>
            <person name="Yuan D."/>
            <person name="Jin S."/>
            <person name="Zhang L."/>
        </authorList>
    </citation>
    <scope>NUCLEOTIDE SEQUENCE [LARGE SCALE GENOMIC DNA]</scope>
    <source>
        <strain evidence="1">SQ_2022a</strain>
    </source>
</reference>
<protein>
    <submittedName>
        <fullName evidence="1">Uncharacterized protein</fullName>
    </submittedName>
</protein>
<name>A0ACC0H8V1_9ERIC</name>
<organism evidence="1 2">
    <name type="scientific">Camellia lanceoleosa</name>
    <dbReference type="NCBI Taxonomy" id="1840588"/>
    <lineage>
        <taxon>Eukaryota</taxon>
        <taxon>Viridiplantae</taxon>
        <taxon>Streptophyta</taxon>
        <taxon>Embryophyta</taxon>
        <taxon>Tracheophyta</taxon>
        <taxon>Spermatophyta</taxon>
        <taxon>Magnoliopsida</taxon>
        <taxon>eudicotyledons</taxon>
        <taxon>Gunneridae</taxon>
        <taxon>Pentapetalae</taxon>
        <taxon>asterids</taxon>
        <taxon>Ericales</taxon>
        <taxon>Theaceae</taxon>
        <taxon>Camellia</taxon>
    </lineage>
</organism>
<sequence>MWSDILSAAEFNAVELICLADVCSVGLTKWLVCSALLDYSVDVGLCCDAVMKLGVWENKKEIIARGRKDKGRDDKPGVAIQDKLRRESPGDESKDFTTEEAELVLEKADVLEDVSDVSDSAVCLPEILQPDLEDRDTSPVNGDIDTSEVHPPTEAASSSGVSGLSAVQNGAIERNGPSIADDSSSTCSTDSVPSVVMNGPYKGNFLNQKSQKSPSRGRIQRGRATSDATGSANEAHSQPSEVTRDAAQLNGASGSWHSHHSFRSRRSYFSAKRTEHQRSVRYGRTFKSCLPLSFSPSTAGDEEPPLRLRSAVIVDAAAGKELLGDEEPPLCCC</sequence>
<keyword evidence="2" id="KW-1185">Reference proteome</keyword>
<evidence type="ECO:0000313" key="2">
    <source>
        <dbReference type="Proteomes" id="UP001060215"/>
    </source>
</evidence>
<comment type="caution">
    <text evidence="1">The sequence shown here is derived from an EMBL/GenBank/DDBJ whole genome shotgun (WGS) entry which is preliminary data.</text>
</comment>
<gene>
    <name evidence="1" type="ORF">LOK49_LG06G02774</name>
</gene>
<accession>A0ACC0H8V1</accession>
<evidence type="ECO:0000313" key="1">
    <source>
        <dbReference type="EMBL" id="KAI8009511.1"/>
    </source>
</evidence>
<proteinExistence type="predicted"/>